<dbReference type="RefSeq" id="WP_160906728.1">
    <property type="nucleotide sequence ID" value="NZ_WVHS01000002.1"/>
</dbReference>
<gene>
    <name evidence="1" type="ORF">GS398_10600</name>
</gene>
<proteinExistence type="predicted"/>
<reference evidence="1 2" key="1">
    <citation type="submission" date="2019-11" db="EMBL/GenBank/DDBJ databases">
        <title>Pedobacter sp. HMF7056 Genome sequencing and assembly.</title>
        <authorList>
            <person name="Kang H."/>
            <person name="Kim H."/>
            <person name="Joh K."/>
        </authorList>
    </citation>
    <scope>NUCLEOTIDE SEQUENCE [LARGE SCALE GENOMIC DNA]</scope>
    <source>
        <strain evidence="1 2">HMF7056</strain>
    </source>
</reference>
<keyword evidence="2" id="KW-1185">Reference proteome</keyword>
<name>A0A7K1XXM1_9SPHI</name>
<dbReference type="AlphaFoldDB" id="A0A7K1XXM1"/>
<evidence type="ECO:0008006" key="3">
    <source>
        <dbReference type="Google" id="ProtNLM"/>
    </source>
</evidence>
<protein>
    <recommendedName>
        <fullName evidence="3">Fibronectin type-III domain-containing protein</fullName>
    </recommendedName>
</protein>
<organism evidence="1 2">
    <name type="scientific">Hufsiella ginkgonis</name>
    <dbReference type="NCBI Taxonomy" id="2695274"/>
    <lineage>
        <taxon>Bacteria</taxon>
        <taxon>Pseudomonadati</taxon>
        <taxon>Bacteroidota</taxon>
        <taxon>Sphingobacteriia</taxon>
        <taxon>Sphingobacteriales</taxon>
        <taxon>Sphingobacteriaceae</taxon>
        <taxon>Hufsiella</taxon>
    </lineage>
</organism>
<evidence type="ECO:0000313" key="2">
    <source>
        <dbReference type="Proteomes" id="UP000451233"/>
    </source>
</evidence>
<dbReference type="EMBL" id="WVHS01000002">
    <property type="protein sequence ID" value="MXV15754.1"/>
    <property type="molecule type" value="Genomic_DNA"/>
</dbReference>
<dbReference type="InterPro" id="IPR013783">
    <property type="entry name" value="Ig-like_fold"/>
</dbReference>
<dbReference type="Proteomes" id="UP000451233">
    <property type="component" value="Unassembled WGS sequence"/>
</dbReference>
<evidence type="ECO:0000313" key="1">
    <source>
        <dbReference type="EMBL" id="MXV15754.1"/>
    </source>
</evidence>
<dbReference type="Gene3D" id="2.60.40.10">
    <property type="entry name" value="Immunoglobulins"/>
    <property type="match status" value="3"/>
</dbReference>
<sequence>MKHHHTRIICGFLLMAQLYACTEFIEPSVAEKQVTLLAPADQYESGEYMQNFWWDEVEYALSYRFQVVTPSFGSPAKLVLDTLISGSEQFRVILDPGLYEWRVRAENGSSHTAYATRGFRIYRSSIKEQQVILALPANNTLTNQADATYSWSKLYGSTRYRLQVDTNNFADESKLVFNATTPNLGYTVPLSANKIQYWRVRAENDTEQSKWSDIYKIVSDQLAPATVALTLPDDNKVLPKPVSLQWAVVTGTKSYELVVMKSDSATPYSSAFPVTLNGTSYSFNESAATGKLYWKVRAIDEAGNRGAYSAVRGFTIQ</sequence>
<accession>A0A7K1XXM1</accession>
<comment type="caution">
    <text evidence="1">The sequence shown here is derived from an EMBL/GenBank/DDBJ whole genome shotgun (WGS) entry which is preliminary data.</text>
</comment>